<keyword evidence="2" id="KW-0812">Transmembrane</keyword>
<evidence type="ECO:0000256" key="1">
    <source>
        <dbReference type="SAM" id="MobiDB-lite"/>
    </source>
</evidence>
<feature type="region of interest" description="Disordered" evidence="1">
    <location>
        <begin position="169"/>
        <end position="196"/>
    </location>
</feature>
<keyword evidence="2" id="KW-1133">Transmembrane helix</keyword>
<reference evidence="3 4" key="1">
    <citation type="journal article" date="2023" name="Limnol Oceanogr Lett">
        <title>Environmental adaptations by the intertidal Antarctic cyanobacterium Halotia branconii CENA392 as revealed using long-read genome sequencing.</title>
        <authorList>
            <person name="Dextro R.B."/>
            <person name="Delbaje E."/>
            <person name="Freitas P.N.N."/>
            <person name="Geraldes V."/>
            <person name="Pinto E."/>
            <person name="Long P.F."/>
            <person name="Fiore M.F."/>
        </authorList>
    </citation>
    <scope>NUCLEOTIDE SEQUENCE [LARGE SCALE GENOMIC DNA]</scope>
    <source>
        <strain evidence="3 4">CENA392</strain>
    </source>
</reference>
<keyword evidence="2" id="KW-0472">Membrane</keyword>
<dbReference type="Proteomes" id="UP001223520">
    <property type="component" value="Chromosome"/>
</dbReference>
<dbReference type="AlphaFoldDB" id="A0AAJ6NU48"/>
<evidence type="ECO:0000313" key="3">
    <source>
        <dbReference type="EMBL" id="WGV26770.1"/>
    </source>
</evidence>
<gene>
    <name evidence="3" type="ORF">QI031_04485</name>
</gene>
<organism evidence="3 4">
    <name type="scientific">Halotia branconii CENA392</name>
    <dbReference type="NCBI Taxonomy" id="1539056"/>
    <lineage>
        <taxon>Bacteria</taxon>
        <taxon>Bacillati</taxon>
        <taxon>Cyanobacteriota</taxon>
        <taxon>Cyanophyceae</taxon>
        <taxon>Nostocales</taxon>
        <taxon>Nodulariaceae</taxon>
        <taxon>Halotia</taxon>
    </lineage>
</organism>
<feature type="compositionally biased region" description="Low complexity" evidence="1">
    <location>
        <begin position="169"/>
        <end position="188"/>
    </location>
</feature>
<feature type="transmembrane region" description="Helical" evidence="2">
    <location>
        <begin position="15"/>
        <end position="34"/>
    </location>
</feature>
<protein>
    <submittedName>
        <fullName evidence="3">Uncharacterized protein</fullName>
    </submittedName>
</protein>
<accession>A0AAJ6NU48</accession>
<sequence>MSKKSSFIQVLLQPWQALTVLMVVSVLVLGLGVGKLMPTNLLGISSALAQRVSPGDVWQQVYQQLPDLPKENKYNRKDSGKVADNNTLASRLIRYHIYIKGRSPIYRLDWKLTLADYLGVNEIMYDTTYPGNDTLQQNPIAGDRTAIKNLTRQQRNALVQVLVNIFNPSSPNTQVPSPSPSTPSQQPQRGGADLLK</sequence>
<dbReference type="RefSeq" id="WP_281484014.1">
    <property type="nucleotide sequence ID" value="NZ_CP124543.1"/>
</dbReference>
<evidence type="ECO:0000256" key="2">
    <source>
        <dbReference type="SAM" id="Phobius"/>
    </source>
</evidence>
<keyword evidence="4" id="KW-1185">Reference proteome</keyword>
<name>A0AAJ6NU48_9CYAN</name>
<dbReference type="EMBL" id="CP124543">
    <property type="protein sequence ID" value="WGV26770.1"/>
    <property type="molecule type" value="Genomic_DNA"/>
</dbReference>
<dbReference type="KEGG" id="hbq:QI031_04485"/>
<evidence type="ECO:0000313" key="4">
    <source>
        <dbReference type="Proteomes" id="UP001223520"/>
    </source>
</evidence>
<proteinExistence type="predicted"/>